<evidence type="ECO:0000256" key="1">
    <source>
        <dbReference type="SAM" id="SignalP"/>
    </source>
</evidence>
<proteinExistence type="predicted"/>
<reference evidence="2" key="1">
    <citation type="submission" date="2021-01" db="EMBL/GenBank/DDBJ databases">
        <authorList>
            <person name="Corre E."/>
            <person name="Pelletier E."/>
            <person name="Niang G."/>
            <person name="Scheremetjew M."/>
            <person name="Finn R."/>
            <person name="Kale V."/>
            <person name="Holt S."/>
            <person name="Cochrane G."/>
            <person name="Meng A."/>
            <person name="Brown T."/>
            <person name="Cohen L."/>
        </authorList>
    </citation>
    <scope>NUCLEOTIDE SEQUENCE</scope>
    <source>
        <strain evidence="2">Isolate 1302-5</strain>
    </source>
</reference>
<organism evidence="2">
    <name type="scientific">Odontella aurita</name>
    <dbReference type="NCBI Taxonomy" id="265563"/>
    <lineage>
        <taxon>Eukaryota</taxon>
        <taxon>Sar</taxon>
        <taxon>Stramenopiles</taxon>
        <taxon>Ochrophyta</taxon>
        <taxon>Bacillariophyta</taxon>
        <taxon>Mediophyceae</taxon>
        <taxon>Biddulphiophycidae</taxon>
        <taxon>Eupodiscales</taxon>
        <taxon>Odontellaceae</taxon>
        <taxon>Odontella</taxon>
    </lineage>
</organism>
<gene>
    <name evidence="2" type="ORF">OAUR00152_LOCUS39460</name>
</gene>
<accession>A0A7S4K651</accession>
<dbReference type="EMBL" id="HBKQ01057780">
    <property type="protein sequence ID" value="CAE2284316.1"/>
    <property type="molecule type" value="Transcribed_RNA"/>
</dbReference>
<dbReference type="AlphaFoldDB" id="A0A7S4K651"/>
<evidence type="ECO:0000313" key="2">
    <source>
        <dbReference type="EMBL" id="CAE2284316.1"/>
    </source>
</evidence>
<name>A0A7S4K651_9STRA</name>
<feature type="signal peptide" evidence="1">
    <location>
        <begin position="1"/>
        <end position="19"/>
    </location>
</feature>
<keyword evidence="1" id="KW-0732">Signal</keyword>
<protein>
    <submittedName>
        <fullName evidence="2">Uncharacterized protein</fullName>
    </submittedName>
</protein>
<feature type="chain" id="PRO_5031034914" evidence="1">
    <location>
        <begin position="20"/>
        <end position="188"/>
    </location>
</feature>
<sequence length="188" mass="21257">MNMRLILSVTVLAMGPCWRSTQFGQHAIFASAADPIRVSEDHPLLNDPDLLGSMEIFMGMSPEEREETIRALMEKVGDDPEKRAEMQLLLSKLPAMDGELLKNSPAGIQSDLKQMVHDDEFSKAKKDARQMLGGTKWEFFLENQAEILESVIASGQISPEQAAQFRTDKEAWIRQLRVIWEDVAKKEL</sequence>